<dbReference type="PANTHER" id="PTHR18919">
    <property type="entry name" value="ACETYL-COA C-ACYLTRANSFERASE"/>
    <property type="match status" value="1"/>
</dbReference>
<comment type="caution">
    <text evidence="5">The sequence shown here is derived from an EMBL/GenBank/DDBJ whole genome shotgun (WGS) entry which is preliminary data.</text>
</comment>
<proteinExistence type="inferred from homology"/>
<dbReference type="GO" id="GO:0003985">
    <property type="term" value="F:acetyl-CoA C-acetyltransferase activity"/>
    <property type="evidence" value="ECO:0007669"/>
    <property type="project" value="UniProtKB-EC"/>
</dbReference>
<dbReference type="SUPFAM" id="SSF53901">
    <property type="entry name" value="Thiolase-like"/>
    <property type="match status" value="2"/>
</dbReference>
<evidence type="ECO:0000256" key="2">
    <source>
        <dbReference type="ARBA" id="ARBA00022679"/>
    </source>
</evidence>
<reference evidence="5 6" key="1">
    <citation type="submission" date="2021-03" db="EMBL/GenBank/DDBJ databases">
        <title>Sequencing the genomes of 1000 actinobacteria strains.</title>
        <authorList>
            <person name="Klenk H.-P."/>
        </authorList>
    </citation>
    <scope>NUCLEOTIDE SEQUENCE [LARGE SCALE GENOMIC DNA]</scope>
    <source>
        <strain evidence="5 6">DSM 46713</strain>
    </source>
</reference>
<protein>
    <submittedName>
        <fullName evidence="5">Acetyl-CoA C-acetyltransferase</fullName>
        <ecNumber evidence="5">2.3.1.9</ecNumber>
    </submittedName>
</protein>
<comment type="similarity">
    <text evidence="1">Belongs to the thiolase-like superfamily. Thiolase family.</text>
</comment>
<accession>A0ABS4ZMC2</accession>
<dbReference type="RefSeq" id="WP_209912839.1">
    <property type="nucleotide sequence ID" value="NZ_JAGIOP010000001.1"/>
</dbReference>
<dbReference type="EC" id="2.3.1.9" evidence="5"/>
<dbReference type="InterPro" id="IPR040771">
    <property type="entry name" value="TLP1_add_C"/>
</dbReference>
<keyword evidence="6" id="KW-1185">Reference proteome</keyword>
<evidence type="ECO:0000313" key="6">
    <source>
        <dbReference type="Proteomes" id="UP000694460"/>
    </source>
</evidence>
<evidence type="ECO:0000259" key="4">
    <source>
        <dbReference type="Pfam" id="PF18313"/>
    </source>
</evidence>
<gene>
    <name evidence="5" type="ORF">JOF57_000241</name>
</gene>
<sequence>MVDPRTPVIVGVGQFTERIDLDGYRGMSSVELATEAARAALHDCGADAAAVAQAIDTVAGTRQFEISGPQTPTLGVSDNYPRSVARNVGAAPARAILEVIGGQSPQHLVTEFSAAIAAGEAEVVLLFGSENTSTLRHFSKRDDKPDHSGTVEGQLEDRGYGYDGIFDEYTIKHGLIGAPVQYGLLENARRARQGLSVADYRQAMAELFAPFSKVAEKNPYSSAPVERSAEELATVTSSNRMICDPYPRMMVARDQVNQGAAVLMMSVETARKLDVPEEKWVYLRGHADMKEIKLLERAELGYSDAANIAVNEALRVADITLDDVAAFDLYSCFPFPVFNICDGTGLAPDDERGLTLTGGLPFFGGPGNNYSMHCIAEAVNEMRDKPGQFALVGGNGGIASKYSVGIYSTEPADWVADGSAALQDAFNVQERVVIAEKADGPAAIETYTVRYDWTPRTGIIVGRLDVDGSRFLATTTDEALVELLSDGEPLGASIIVQSGEKRNTATLA</sequence>
<dbReference type="Proteomes" id="UP000694460">
    <property type="component" value="Unassembled WGS sequence"/>
</dbReference>
<evidence type="ECO:0000313" key="5">
    <source>
        <dbReference type="EMBL" id="MBP2450356.1"/>
    </source>
</evidence>
<dbReference type="EMBL" id="JAGIOP010000001">
    <property type="protein sequence ID" value="MBP2450356.1"/>
    <property type="molecule type" value="Genomic_DNA"/>
</dbReference>
<name>A0ABS4ZMC2_9MYCO</name>
<keyword evidence="2 5" id="KW-0808">Transferase</keyword>
<dbReference type="Gene3D" id="3.40.47.10">
    <property type="match status" value="1"/>
</dbReference>
<dbReference type="InterPro" id="IPR016039">
    <property type="entry name" value="Thiolase-like"/>
</dbReference>
<organism evidence="5 6">
    <name type="scientific">Mycolicibacterium lutetiense</name>
    <dbReference type="NCBI Taxonomy" id="1641992"/>
    <lineage>
        <taxon>Bacteria</taxon>
        <taxon>Bacillati</taxon>
        <taxon>Actinomycetota</taxon>
        <taxon>Actinomycetes</taxon>
        <taxon>Mycobacteriales</taxon>
        <taxon>Mycobacteriaceae</taxon>
        <taxon>Mycolicibacterium</taxon>
    </lineage>
</organism>
<keyword evidence="3 5" id="KW-0012">Acyltransferase</keyword>
<dbReference type="PANTHER" id="PTHR18919:SF139">
    <property type="entry name" value="THIOLASE-LIKE PROTEIN TYPE 1 ADDITIONAL C-TERMINAL DOMAIN-CONTAINING PROTEIN"/>
    <property type="match status" value="1"/>
</dbReference>
<evidence type="ECO:0000256" key="3">
    <source>
        <dbReference type="ARBA" id="ARBA00023315"/>
    </source>
</evidence>
<evidence type="ECO:0000256" key="1">
    <source>
        <dbReference type="ARBA" id="ARBA00010982"/>
    </source>
</evidence>
<feature type="domain" description="Thiolase-like protein type 1 additional C-terminal" evidence="4">
    <location>
        <begin position="422"/>
        <end position="500"/>
    </location>
</feature>
<dbReference type="NCBIfam" id="NF006105">
    <property type="entry name" value="PRK08257.1-4"/>
    <property type="match status" value="1"/>
</dbReference>
<dbReference type="Gene3D" id="2.40.50.840">
    <property type="match status" value="1"/>
</dbReference>
<dbReference type="Pfam" id="PF18313">
    <property type="entry name" value="TLP1_add_C"/>
    <property type="match status" value="1"/>
</dbReference>